<proteinExistence type="predicted"/>
<organism evidence="2 3">
    <name type="scientific">Clostridium botulinum</name>
    <dbReference type="NCBI Taxonomy" id="1491"/>
    <lineage>
        <taxon>Bacteria</taxon>
        <taxon>Bacillati</taxon>
        <taxon>Bacillota</taxon>
        <taxon>Clostridia</taxon>
        <taxon>Eubacteriales</taxon>
        <taxon>Clostridiaceae</taxon>
        <taxon>Clostridium</taxon>
    </lineage>
</organism>
<dbReference type="CDD" id="cd00093">
    <property type="entry name" value="HTH_XRE"/>
    <property type="match status" value="1"/>
</dbReference>
<evidence type="ECO:0000313" key="3">
    <source>
        <dbReference type="Proteomes" id="UP000472355"/>
    </source>
</evidence>
<name>A0A6M0SQ24_CLOBO</name>
<accession>A0A6M0SQ24</accession>
<reference evidence="2 3" key="1">
    <citation type="submission" date="2019-02" db="EMBL/GenBank/DDBJ databases">
        <title>Genome sequencing of Clostridium botulinum clinical isolates.</title>
        <authorList>
            <person name="Brunt J."/>
            <person name="Van Vliet A.H.M."/>
            <person name="Stringer S.C."/>
            <person name="Grant K.A."/>
            <person name="Carter A.C."/>
            <person name="Peck M.W."/>
        </authorList>
    </citation>
    <scope>NUCLEOTIDE SEQUENCE [LARGE SCALE GENOMIC DNA]</scope>
    <source>
        <strain evidence="2 3">H113700579</strain>
    </source>
</reference>
<dbReference type="RefSeq" id="WP_061309283.1">
    <property type="nucleotide sequence ID" value="NZ_JACBCJ010000007.1"/>
</dbReference>
<dbReference type="EMBL" id="SGKU01000037">
    <property type="protein sequence ID" value="NFA43391.1"/>
    <property type="molecule type" value="Genomic_DNA"/>
</dbReference>
<dbReference type="SMART" id="SM00530">
    <property type="entry name" value="HTH_XRE"/>
    <property type="match status" value="1"/>
</dbReference>
<dbReference type="InterPro" id="IPR001387">
    <property type="entry name" value="Cro/C1-type_HTH"/>
</dbReference>
<dbReference type="GO" id="GO:0003677">
    <property type="term" value="F:DNA binding"/>
    <property type="evidence" value="ECO:0007669"/>
    <property type="project" value="InterPro"/>
</dbReference>
<feature type="domain" description="HTH cro/C1-type" evidence="1">
    <location>
        <begin position="7"/>
        <end position="58"/>
    </location>
</feature>
<gene>
    <name evidence="2" type="ORF">EXM65_12615</name>
</gene>
<dbReference type="AlphaFoldDB" id="A0A6M0SQ24"/>
<evidence type="ECO:0000259" key="1">
    <source>
        <dbReference type="PROSITE" id="PS50943"/>
    </source>
</evidence>
<dbReference type="Pfam" id="PF01381">
    <property type="entry name" value="HTH_3"/>
    <property type="match status" value="1"/>
</dbReference>
<evidence type="ECO:0000313" key="2">
    <source>
        <dbReference type="EMBL" id="NFA43391.1"/>
    </source>
</evidence>
<dbReference type="Gene3D" id="1.10.260.40">
    <property type="entry name" value="lambda repressor-like DNA-binding domains"/>
    <property type="match status" value="1"/>
</dbReference>
<sequence length="64" mass="7272">MTIANAIKNYRTSQGLSQTALGEKIGKTKRTIIRYEKGQTLPSFEVLEKIFNIDIQKLIFEGVQ</sequence>
<dbReference type="InterPro" id="IPR010982">
    <property type="entry name" value="Lambda_DNA-bd_dom_sf"/>
</dbReference>
<comment type="caution">
    <text evidence="2">The sequence shown here is derived from an EMBL/GenBank/DDBJ whole genome shotgun (WGS) entry which is preliminary data.</text>
</comment>
<dbReference type="Proteomes" id="UP000472355">
    <property type="component" value="Unassembled WGS sequence"/>
</dbReference>
<dbReference type="PROSITE" id="PS50943">
    <property type="entry name" value="HTH_CROC1"/>
    <property type="match status" value="1"/>
</dbReference>
<dbReference type="SUPFAM" id="SSF47413">
    <property type="entry name" value="lambda repressor-like DNA-binding domains"/>
    <property type="match status" value="1"/>
</dbReference>
<protein>
    <submittedName>
        <fullName evidence="2">XRE family transcriptional regulator</fullName>
    </submittedName>
</protein>